<gene>
    <name evidence="2" type="ORF">HRG_01088</name>
</gene>
<dbReference type="GO" id="GO:0016757">
    <property type="term" value="F:glycosyltransferase activity"/>
    <property type="evidence" value="ECO:0007669"/>
    <property type="project" value="UniProtKB-KW"/>
</dbReference>
<dbReference type="GO" id="GO:0005737">
    <property type="term" value="C:cytoplasm"/>
    <property type="evidence" value="ECO:0007669"/>
    <property type="project" value="TreeGrafter"/>
</dbReference>
<dbReference type="Pfam" id="PF12710">
    <property type="entry name" value="HAD"/>
    <property type="match status" value="1"/>
</dbReference>
<reference evidence="2" key="1">
    <citation type="submission" date="2021-09" db="EMBL/GenBank/DDBJ databases">
        <title>A high-quality genome of the endoparasitic fungus Hirsutella rhossiliensis with a comparison of Hirsutella genomes reveals transposable elements contributing to genome size variation.</title>
        <authorList>
            <person name="Lin R."/>
            <person name="Jiao Y."/>
            <person name="Sun X."/>
            <person name="Ling J."/>
            <person name="Xie B."/>
            <person name="Cheng X."/>
        </authorList>
    </citation>
    <scope>NUCLEOTIDE SEQUENCE</scope>
    <source>
        <strain evidence="2">HR02</strain>
    </source>
</reference>
<keyword evidence="2" id="KW-0808">Transferase</keyword>
<dbReference type="SUPFAM" id="SSF56784">
    <property type="entry name" value="HAD-like"/>
    <property type="match status" value="1"/>
</dbReference>
<name>A0A9P8SMW8_9HYPO</name>
<dbReference type="EMBL" id="JAIZPD010000001">
    <property type="protein sequence ID" value="KAH0968446.1"/>
    <property type="molecule type" value="Genomic_DNA"/>
</dbReference>
<dbReference type="Gene3D" id="3.40.50.2020">
    <property type="match status" value="1"/>
</dbReference>
<dbReference type="GO" id="GO:0000287">
    <property type="term" value="F:magnesium ion binding"/>
    <property type="evidence" value="ECO:0007669"/>
    <property type="project" value="TreeGrafter"/>
</dbReference>
<dbReference type="PANTHER" id="PTHR43344:SF20">
    <property type="entry name" value="URACIL PHOSPHORIBOSYLTRANSFERASE"/>
    <property type="match status" value="1"/>
</dbReference>
<dbReference type="OrthoDB" id="5416609at2759"/>
<dbReference type="Gene3D" id="3.40.50.300">
    <property type="entry name" value="P-loop containing nucleotide triphosphate hydrolases"/>
    <property type="match status" value="1"/>
</dbReference>
<dbReference type="Pfam" id="PF13207">
    <property type="entry name" value="AAA_17"/>
    <property type="match status" value="1"/>
</dbReference>
<dbReference type="InterPro" id="IPR000836">
    <property type="entry name" value="PRTase_dom"/>
</dbReference>
<dbReference type="PANTHER" id="PTHR43344">
    <property type="entry name" value="PHOSPHOSERINE PHOSPHATASE"/>
    <property type="match status" value="1"/>
</dbReference>
<protein>
    <submittedName>
        <fullName evidence="2">Uracil phosphoribosyltransferase domain-containing protein</fullName>
    </submittedName>
</protein>
<comment type="caution">
    <text evidence="2">The sequence shown here is derived from an EMBL/GenBank/DDBJ whole genome shotgun (WGS) entry which is preliminary data.</text>
</comment>
<dbReference type="CDD" id="cd06223">
    <property type="entry name" value="PRTases_typeI"/>
    <property type="match status" value="1"/>
</dbReference>
<dbReference type="InterPro" id="IPR050582">
    <property type="entry name" value="HAD-like_SerB"/>
</dbReference>
<feature type="domain" description="Phosphoribosyltransferase" evidence="1">
    <location>
        <begin position="574"/>
        <end position="719"/>
    </location>
</feature>
<dbReference type="InterPro" id="IPR036412">
    <property type="entry name" value="HAD-like_sf"/>
</dbReference>
<accession>A0A9P8SMW8</accession>
<dbReference type="GO" id="GO:0006564">
    <property type="term" value="P:L-serine biosynthetic process"/>
    <property type="evidence" value="ECO:0007669"/>
    <property type="project" value="TreeGrafter"/>
</dbReference>
<evidence type="ECO:0000313" key="3">
    <source>
        <dbReference type="Proteomes" id="UP000824596"/>
    </source>
</evidence>
<dbReference type="Proteomes" id="UP000824596">
    <property type="component" value="Unassembled WGS sequence"/>
</dbReference>
<dbReference type="Gene3D" id="3.40.50.1000">
    <property type="entry name" value="HAD superfamily/HAD-like"/>
    <property type="match status" value="1"/>
</dbReference>
<proteinExistence type="predicted"/>
<dbReference type="RefSeq" id="XP_044725959.1">
    <property type="nucleotide sequence ID" value="XM_044859559.1"/>
</dbReference>
<keyword evidence="2" id="KW-0328">Glycosyltransferase</keyword>
<keyword evidence="3" id="KW-1185">Reference proteome</keyword>
<sequence length="723" mass="80376">MRLQRVLQRWHRFLGLTPQARPWYGDRLREELAEQQAARSALERLSETADVFYIISRAQHDGHPLQGPPPFRTRHVVVYAYLLLKYTSRWAFYRVAARCCSCADPASVREVVNPAKDRKLCEVAGRHGIHPPTFHELYPGEFKMHEGSENISALVSGGLAAFKSMSEQEKAHWRGRAIDDIGRESASTGRTAVVTGHFMFWSDGEAMETPVCTPNDLAVYTHIVYLQVDPRCIAQRRVDDKLRTRSAVSPQHLSQWQQAEIQQLEPLCRHHGILFSVVTEQAALALRVSALIRRFRQDAADRDFVRAQTRLDQVLPGRDRLRTVLVLDGDRTLAAEDTGALFWQIRAEPRPLTEKPGTCPLKLLFGSPLGYSDCAFRQAALLYEGAASDDQEYERLCGAVASSIKVYPEFLSLLRSVAGRDDVGAVVVTCGLGRAWEKVLERESLSQTVKVVGGGRTSDGLVVTPATKAAIVSRLRHADMLHVLAFGDSPLDLPMLREANEAIVVVLMPEHVSPRLDEIRLPRVRFSDQDFINSVAGRHNSRVILHATDKEAAKLLMSPTRDAATSGPRLRAAHEQGHQTSGHRLRNERQTSIIALMRGGEPLALGINEVFPLAMFVHADSASSVRRHHVRDQKTVVLVDSVINTGKTLLLFIEHIRQMCPSICVVIVAGVVQAEAISQGQALADAMSKHDVQLVALRLSNNKFTGTKTTDTGNRLFNTTHLS</sequence>
<dbReference type="GeneID" id="68350217"/>
<evidence type="ECO:0000259" key="1">
    <source>
        <dbReference type="Pfam" id="PF14681"/>
    </source>
</evidence>
<dbReference type="InterPro" id="IPR029057">
    <property type="entry name" value="PRTase-like"/>
</dbReference>
<dbReference type="InterPro" id="IPR027417">
    <property type="entry name" value="P-loop_NTPase"/>
</dbReference>
<dbReference type="Pfam" id="PF14681">
    <property type="entry name" value="UPRTase"/>
    <property type="match status" value="1"/>
</dbReference>
<dbReference type="AlphaFoldDB" id="A0A9P8SMW8"/>
<organism evidence="2 3">
    <name type="scientific">Hirsutella rhossiliensis</name>
    <dbReference type="NCBI Taxonomy" id="111463"/>
    <lineage>
        <taxon>Eukaryota</taxon>
        <taxon>Fungi</taxon>
        <taxon>Dikarya</taxon>
        <taxon>Ascomycota</taxon>
        <taxon>Pezizomycotina</taxon>
        <taxon>Sordariomycetes</taxon>
        <taxon>Hypocreomycetidae</taxon>
        <taxon>Hypocreales</taxon>
        <taxon>Ophiocordycipitaceae</taxon>
        <taxon>Hirsutella</taxon>
    </lineage>
</organism>
<dbReference type="InterPro" id="IPR023214">
    <property type="entry name" value="HAD_sf"/>
</dbReference>
<evidence type="ECO:0000313" key="2">
    <source>
        <dbReference type="EMBL" id="KAH0968446.1"/>
    </source>
</evidence>
<dbReference type="SUPFAM" id="SSF53271">
    <property type="entry name" value="PRTase-like"/>
    <property type="match status" value="1"/>
</dbReference>
<dbReference type="GO" id="GO:0036424">
    <property type="term" value="F:L-phosphoserine phosphatase activity"/>
    <property type="evidence" value="ECO:0007669"/>
    <property type="project" value="TreeGrafter"/>
</dbReference>